<keyword evidence="4" id="KW-0175">Coiled coil</keyword>
<comment type="similarity">
    <text evidence="2">Belongs to the methyl-accepting chemotaxis (MCP) protein family.</text>
</comment>
<keyword evidence="9" id="KW-1185">Reference proteome</keyword>
<evidence type="ECO:0000256" key="2">
    <source>
        <dbReference type="ARBA" id="ARBA00029447"/>
    </source>
</evidence>
<dbReference type="SMART" id="SM00304">
    <property type="entry name" value="HAMP"/>
    <property type="match status" value="2"/>
</dbReference>
<keyword evidence="5" id="KW-1133">Transmembrane helix</keyword>
<dbReference type="RefSeq" id="WP_014745151.1">
    <property type="nucleotide sequence ID" value="NC_017956.1"/>
</dbReference>
<name>I3TL35_TISMK</name>
<gene>
    <name evidence="8" type="primary">pilJ</name>
    <name evidence="8" type="ordered locus">TMO_1634</name>
</gene>
<dbReference type="KEGG" id="tmo:TMO_1634"/>
<dbReference type="Proteomes" id="UP000005258">
    <property type="component" value="Chromosome"/>
</dbReference>
<feature type="coiled-coil region" evidence="4">
    <location>
        <begin position="392"/>
        <end position="440"/>
    </location>
</feature>
<dbReference type="SMART" id="SM00283">
    <property type="entry name" value="MA"/>
    <property type="match status" value="1"/>
</dbReference>
<dbReference type="PANTHER" id="PTHR32089">
    <property type="entry name" value="METHYL-ACCEPTING CHEMOTAXIS PROTEIN MCPB"/>
    <property type="match status" value="1"/>
</dbReference>
<dbReference type="CDD" id="cd12913">
    <property type="entry name" value="PDC1_MCP_like"/>
    <property type="match status" value="1"/>
</dbReference>
<dbReference type="PROSITE" id="PS50885">
    <property type="entry name" value="HAMP"/>
    <property type="match status" value="1"/>
</dbReference>
<dbReference type="Gene3D" id="3.30.450.20">
    <property type="entry name" value="PAS domain"/>
    <property type="match status" value="2"/>
</dbReference>
<evidence type="ECO:0000313" key="9">
    <source>
        <dbReference type="Proteomes" id="UP000005258"/>
    </source>
</evidence>
<dbReference type="eggNOG" id="COG0840">
    <property type="taxonomic scope" value="Bacteria"/>
</dbReference>
<dbReference type="Gene3D" id="1.10.287.950">
    <property type="entry name" value="Methyl-accepting chemotaxis protein"/>
    <property type="match status" value="1"/>
</dbReference>
<evidence type="ECO:0000259" key="6">
    <source>
        <dbReference type="PROSITE" id="PS50111"/>
    </source>
</evidence>
<dbReference type="Pfam" id="PF22673">
    <property type="entry name" value="MCP-like_PDC_1"/>
    <property type="match status" value="1"/>
</dbReference>
<accession>I3TL35</accession>
<dbReference type="InterPro" id="IPR004089">
    <property type="entry name" value="MCPsignal_dom"/>
</dbReference>
<feature type="transmembrane region" description="Helical" evidence="5">
    <location>
        <begin position="321"/>
        <end position="345"/>
    </location>
</feature>
<organism evidence="8 9">
    <name type="scientific">Tistrella mobilis (strain KA081020-065)</name>
    <dbReference type="NCBI Taxonomy" id="1110502"/>
    <lineage>
        <taxon>Bacteria</taxon>
        <taxon>Pseudomonadati</taxon>
        <taxon>Pseudomonadota</taxon>
        <taxon>Alphaproteobacteria</taxon>
        <taxon>Geminicoccales</taxon>
        <taxon>Geminicoccaceae</taxon>
        <taxon>Tistrella</taxon>
    </lineage>
</organism>
<dbReference type="GO" id="GO:0007165">
    <property type="term" value="P:signal transduction"/>
    <property type="evidence" value="ECO:0007669"/>
    <property type="project" value="UniProtKB-KW"/>
</dbReference>
<evidence type="ECO:0000256" key="1">
    <source>
        <dbReference type="ARBA" id="ARBA00023224"/>
    </source>
</evidence>
<dbReference type="SUPFAM" id="SSF58104">
    <property type="entry name" value="Methyl-accepting chemotaxis protein (MCP) signaling domain"/>
    <property type="match status" value="1"/>
</dbReference>
<keyword evidence="1 3" id="KW-0807">Transducer</keyword>
<dbReference type="InterPro" id="IPR003660">
    <property type="entry name" value="HAMP_dom"/>
</dbReference>
<protein>
    <submittedName>
        <fullName evidence="8">Methyl-accepting chemotaxis protein</fullName>
    </submittedName>
</protein>
<feature type="domain" description="Methyl-accepting transducer" evidence="6">
    <location>
        <begin position="430"/>
        <end position="666"/>
    </location>
</feature>
<evidence type="ECO:0000256" key="5">
    <source>
        <dbReference type="SAM" id="Phobius"/>
    </source>
</evidence>
<dbReference type="PANTHER" id="PTHR32089:SF112">
    <property type="entry name" value="LYSOZYME-LIKE PROTEIN-RELATED"/>
    <property type="match status" value="1"/>
</dbReference>
<dbReference type="AlphaFoldDB" id="I3TL35"/>
<evidence type="ECO:0000313" key="8">
    <source>
        <dbReference type="EMBL" id="AFK53473.1"/>
    </source>
</evidence>
<dbReference type="HOGENOM" id="CLU_000445_107_12_5"/>
<proteinExistence type="inferred from homology"/>
<dbReference type="GO" id="GO:0016020">
    <property type="term" value="C:membrane"/>
    <property type="evidence" value="ECO:0007669"/>
    <property type="project" value="InterPro"/>
</dbReference>
<feature type="domain" description="HAMP" evidence="7">
    <location>
        <begin position="343"/>
        <end position="396"/>
    </location>
</feature>
<keyword evidence="5" id="KW-0812">Transmembrane</keyword>
<feature type="transmembrane region" description="Helical" evidence="5">
    <location>
        <begin position="12"/>
        <end position="34"/>
    </location>
</feature>
<evidence type="ECO:0000259" key="7">
    <source>
        <dbReference type="PROSITE" id="PS50885"/>
    </source>
</evidence>
<sequence length="705" mass="74172">MRISLGLSAKIILIGGGALAALLAIGILAVSRVAEDRVLDLSRESGRTLSREIAQEAARSLSLDLSIARGIASTMETLKAQGVSSRATYDAVLERNFTEHPDLLAVWAAFEPNAVDGQDILFQGEENTDDSGRYLTRFSRVKGARELGAVTGYADGPDAGFYRSPVETGKPYASPPVIRRIAGIDVQTISLSAPIRLDGKVIGVAGVDLNLKVWNDRLNAIHPLDAGNAVLFTDGALTVTHPDPSKIGAPLTDLSADAADFADAVRRGEALERTAWSPSVEAMVFRNAVPVAITGLERPWSVLVNIREDAMRAASWEIRDAMVIGGIVLVVLIVAALAVTVWLLVQRPLKASMTTIGRLTDGETAIDVSGTHRRDEIGGLNRALVHFRDTLAEAERLRLAQAAAERRAEEARRESTLGLADTLEREVRGIADEMTELAQELERGAAEMRGIADTTSANSATVAAAGEETNVNVQTVATATEELTASAHEIGRQVTTASDIIAEASSRAADTDGIVRRLAGSARQIGDVVQLINDIAAQTNLLALNATIEAARAGEAGKGFAVVASEVKTLATQTARATEEITARISATQGDTEQAVTAIARIVETIGRVREASTTIASAVEEQIAAIGEIAHNVNQAADGTRTISSAIGEVAGSAGRTAEAATSVADATGHLSGAATTLRRAVENVVDSLRREARETAERLGMQP</sequence>
<dbReference type="EMBL" id="CP003236">
    <property type="protein sequence ID" value="AFK53473.1"/>
    <property type="molecule type" value="Genomic_DNA"/>
</dbReference>
<keyword evidence="5" id="KW-0472">Membrane</keyword>
<reference evidence="8 9" key="1">
    <citation type="journal article" date="2012" name="J. Am. Chem. Soc.">
        <title>Bacterial biosynthesis and maturation of the didemnin anti-cancer agents.</title>
        <authorList>
            <person name="Xu Y."/>
            <person name="Kersten R.D."/>
            <person name="Nam S.J."/>
            <person name="Lu L."/>
            <person name="Al-Suwailem A.M."/>
            <person name="Zheng H."/>
            <person name="Fenical W."/>
            <person name="Dorrestein P.C."/>
            <person name="Moore B.S."/>
            <person name="Qian P.Y."/>
        </authorList>
    </citation>
    <scope>NUCLEOTIDE SEQUENCE [LARGE SCALE GENOMIC DNA]</scope>
    <source>
        <strain evidence="8 9">KA081020-065</strain>
    </source>
</reference>
<evidence type="ECO:0000256" key="4">
    <source>
        <dbReference type="SAM" id="Coils"/>
    </source>
</evidence>
<dbReference type="Pfam" id="PF00015">
    <property type="entry name" value="MCPsignal"/>
    <property type="match status" value="1"/>
</dbReference>
<evidence type="ECO:0000256" key="3">
    <source>
        <dbReference type="PROSITE-ProRule" id="PRU00284"/>
    </source>
</evidence>
<dbReference type="PROSITE" id="PS50111">
    <property type="entry name" value="CHEMOTAXIS_TRANSDUC_2"/>
    <property type="match status" value="1"/>
</dbReference>
<dbReference type="PATRIC" id="fig|1110502.3.peg.1683"/>
<dbReference type="Gene3D" id="6.10.340.10">
    <property type="match status" value="1"/>
</dbReference>
<dbReference type="STRING" id="1110502.TMO_1634"/>